<dbReference type="SUPFAM" id="SSF47336">
    <property type="entry name" value="ACP-like"/>
    <property type="match status" value="1"/>
</dbReference>
<dbReference type="InterPro" id="IPR006162">
    <property type="entry name" value="Ppantetheine_attach_site"/>
</dbReference>
<evidence type="ECO:0000256" key="1">
    <source>
        <dbReference type="ARBA" id="ARBA00022450"/>
    </source>
</evidence>
<dbReference type="InterPro" id="IPR036736">
    <property type="entry name" value="ACP-like_sf"/>
</dbReference>
<proteinExistence type="predicted"/>
<keyword evidence="5" id="KW-1185">Reference proteome</keyword>
<name>A0ABV3AEC8_9ACTN</name>
<dbReference type="EMBL" id="JBFAEG010000019">
    <property type="protein sequence ID" value="MEU5710316.1"/>
    <property type="molecule type" value="Genomic_DNA"/>
</dbReference>
<accession>A0ABV3AEC8</accession>
<dbReference type="Pfam" id="PF00550">
    <property type="entry name" value="PP-binding"/>
    <property type="match status" value="1"/>
</dbReference>
<dbReference type="RefSeq" id="WP_030644580.1">
    <property type="nucleotide sequence ID" value="NZ_JBEXDP010000024.1"/>
</dbReference>
<dbReference type="Proteomes" id="UP001551011">
    <property type="component" value="Unassembled WGS sequence"/>
</dbReference>
<dbReference type="PROSITE" id="PS00012">
    <property type="entry name" value="PHOSPHOPANTETHEINE"/>
    <property type="match status" value="1"/>
</dbReference>
<evidence type="ECO:0000256" key="2">
    <source>
        <dbReference type="ARBA" id="ARBA00022553"/>
    </source>
</evidence>
<reference evidence="4 5" key="1">
    <citation type="submission" date="2024-06" db="EMBL/GenBank/DDBJ databases">
        <title>The Natural Products Discovery Center: Release of the First 8490 Sequenced Strains for Exploring Actinobacteria Biosynthetic Diversity.</title>
        <authorList>
            <person name="Kalkreuter E."/>
            <person name="Kautsar S.A."/>
            <person name="Yang D."/>
            <person name="Bader C.D."/>
            <person name="Teijaro C.N."/>
            <person name="Fluegel L."/>
            <person name="Davis C.M."/>
            <person name="Simpson J.R."/>
            <person name="Lauterbach L."/>
            <person name="Steele A.D."/>
            <person name="Gui C."/>
            <person name="Meng S."/>
            <person name="Li G."/>
            <person name="Viehrig K."/>
            <person name="Ye F."/>
            <person name="Su P."/>
            <person name="Kiefer A.F."/>
            <person name="Nichols A."/>
            <person name="Cepeda A.J."/>
            <person name="Yan W."/>
            <person name="Fan B."/>
            <person name="Jiang Y."/>
            <person name="Adhikari A."/>
            <person name="Zheng C.-J."/>
            <person name="Schuster L."/>
            <person name="Cowan T.M."/>
            <person name="Smanski M.J."/>
            <person name="Chevrette M.G."/>
            <person name="De Carvalho L.P.S."/>
            <person name="Shen B."/>
        </authorList>
    </citation>
    <scope>NUCLEOTIDE SEQUENCE [LARGE SCALE GENOMIC DNA]</scope>
    <source>
        <strain evidence="4 5">NPDC020594</strain>
    </source>
</reference>
<gene>
    <name evidence="4" type="ORF">AB0H04_26150</name>
</gene>
<dbReference type="InterPro" id="IPR009081">
    <property type="entry name" value="PP-bd_ACP"/>
</dbReference>
<keyword evidence="2" id="KW-0597">Phosphoprotein</keyword>
<protein>
    <submittedName>
        <fullName evidence="4">Phosphopantetheine-binding protein</fullName>
    </submittedName>
</protein>
<evidence type="ECO:0000259" key="3">
    <source>
        <dbReference type="PROSITE" id="PS50075"/>
    </source>
</evidence>
<dbReference type="Gene3D" id="1.10.1200.10">
    <property type="entry name" value="ACP-like"/>
    <property type="match status" value="1"/>
</dbReference>
<feature type="domain" description="Carrier" evidence="3">
    <location>
        <begin position="2"/>
        <end position="80"/>
    </location>
</feature>
<evidence type="ECO:0000313" key="4">
    <source>
        <dbReference type="EMBL" id="MEU5710316.1"/>
    </source>
</evidence>
<organism evidence="4 5">
    <name type="scientific">Streptomyces flaveolus</name>
    <dbReference type="NCBI Taxonomy" id="67297"/>
    <lineage>
        <taxon>Bacteria</taxon>
        <taxon>Bacillati</taxon>
        <taxon>Actinomycetota</taxon>
        <taxon>Actinomycetes</taxon>
        <taxon>Kitasatosporales</taxon>
        <taxon>Streptomycetaceae</taxon>
        <taxon>Streptomyces</taxon>
    </lineage>
</organism>
<evidence type="ECO:0000313" key="5">
    <source>
        <dbReference type="Proteomes" id="UP001551011"/>
    </source>
</evidence>
<dbReference type="PROSITE" id="PS50075">
    <property type="entry name" value="CARRIER"/>
    <property type="match status" value="1"/>
</dbReference>
<keyword evidence="1" id="KW-0596">Phosphopantetheine</keyword>
<sequence>MDELMTRVADIARRHLPPESSTALSDPDAELTAAGLESLLVVALLVDLEQELSVTFPAELIQWDTFRSVRSISRAVAGLRPAPATGDTTA</sequence>
<comment type="caution">
    <text evidence="4">The sequence shown here is derived from an EMBL/GenBank/DDBJ whole genome shotgun (WGS) entry which is preliminary data.</text>
</comment>